<dbReference type="Proteomes" id="UP000606921">
    <property type="component" value="Unassembled WGS sequence"/>
</dbReference>
<organism evidence="1 2">
    <name type="scientific">Pseudorhizobium endolithicum</name>
    <dbReference type="NCBI Taxonomy" id="1191678"/>
    <lineage>
        <taxon>Bacteria</taxon>
        <taxon>Pseudomonadati</taxon>
        <taxon>Pseudomonadota</taxon>
        <taxon>Alphaproteobacteria</taxon>
        <taxon>Hyphomicrobiales</taxon>
        <taxon>Rhizobiaceae</taxon>
        <taxon>Rhizobium/Agrobacterium group</taxon>
        <taxon>Pseudorhizobium</taxon>
    </lineage>
</organism>
<dbReference type="Gene3D" id="6.10.250.730">
    <property type="match status" value="1"/>
</dbReference>
<protein>
    <recommendedName>
        <fullName evidence="3">DUF982 domain-containing protein</fullName>
    </recommendedName>
</protein>
<gene>
    <name evidence="1" type="ORF">REJC140_03358</name>
</gene>
<name>A0ABM8PKE6_9HYPH</name>
<dbReference type="EMBL" id="CABFWF030000010">
    <property type="protein sequence ID" value="CAD7034765.1"/>
    <property type="molecule type" value="Genomic_DNA"/>
</dbReference>
<reference evidence="1 2" key="1">
    <citation type="submission" date="2020-11" db="EMBL/GenBank/DDBJ databases">
        <authorList>
            <person name="Lassalle F."/>
        </authorList>
    </citation>
    <scope>NUCLEOTIDE SEQUENCE [LARGE SCALE GENOMIC DNA]</scope>
    <source>
        <strain evidence="1 2">JC140</strain>
    </source>
</reference>
<accession>A0ABM8PKE6</accession>
<dbReference type="InterPro" id="IPR010385">
    <property type="entry name" value="DUF982"/>
</dbReference>
<evidence type="ECO:0008006" key="3">
    <source>
        <dbReference type="Google" id="ProtNLM"/>
    </source>
</evidence>
<comment type="caution">
    <text evidence="1">The sequence shown here is derived from an EMBL/GenBank/DDBJ whole genome shotgun (WGS) entry which is preliminary data.</text>
</comment>
<keyword evidence="2" id="KW-1185">Reference proteome</keyword>
<evidence type="ECO:0000313" key="2">
    <source>
        <dbReference type="Proteomes" id="UP000606921"/>
    </source>
</evidence>
<proteinExistence type="predicted"/>
<dbReference type="Pfam" id="PF06169">
    <property type="entry name" value="DUF982"/>
    <property type="match status" value="1"/>
</dbReference>
<dbReference type="RefSeq" id="WP_142592406.1">
    <property type="nucleotide sequence ID" value="NZ_CABFWF030000010.1"/>
</dbReference>
<sequence>MENGGAARTSRSWASPVGIRIGYGSSELIRGPEQALEYLTGRWPVTNGRYYDLAKLKCAAALERRASAEEAREVFISAAIEAYVFA</sequence>
<evidence type="ECO:0000313" key="1">
    <source>
        <dbReference type="EMBL" id="CAD7034765.1"/>
    </source>
</evidence>